<dbReference type="AlphaFoldDB" id="A0AB36K074"/>
<comment type="caution">
    <text evidence="2">The sequence shown here is derived from an EMBL/GenBank/DDBJ whole genome shotgun (WGS) entry which is preliminary data.</text>
</comment>
<dbReference type="GeneID" id="89608649"/>
<dbReference type="Proteomes" id="UP000189021">
    <property type="component" value="Unassembled WGS sequence"/>
</dbReference>
<protein>
    <recommendedName>
        <fullName evidence="1">Gamma-glutamylcyclotransferase AIG2-like domain-containing protein</fullName>
    </recommendedName>
</protein>
<dbReference type="Gene3D" id="3.10.490.10">
    <property type="entry name" value="Gamma-glutamyl cyclotransferase-like"/>
    <property type="match status" value="1"/>
</dbReference>
<proteinExistence type="predicted"/>
<evidence type="ECO:0000313" key="3">
    <source>
        <dbReference type="Proteomes" id="UP000189021"/>
    </source>
</evidence>
<evidence type="ECO:0000313" key="2">
    <source>
        <dbReference type="EMBL" id="OOE40925.1"/>
    </source>
</evidence>
<organism evidence="2 3">
    <name type="scientific">Salinivibrio kushneri</name>
    <dbReference type="NCBI Taxonomy" id="1908198"/>
    <lineage>
        <taxon>Bacteria</taxon>
        <taxon>Pseudomonadati</taxon>
        <taxon>Pseudomonadota</taxon>
        <taxon>Gammaproteobacteria</taxon>
        <taxon>Vibrionales</taxon>
        <taxon>Vibrionaceae</taxon>
        <taxon>Salinivibrio</taxon>
    </lineage>
</organism>
<dbReference type="CDD" id="cd06661">
    <property type="entry name" value="GGCT_like"/>
    <property type="match status" value="1"/>
</dbReference>
<dbReference type="SUPFAM" id="SSF110857">
    <property type="entry name" value="Gamma-glutamyl cyclotransferase-like"/>
    <property type="match status" value="1"/>
</dbReference>
<sequence>MLNNLFVYGTLCPEGTNHHVLADVHGQWFPASIQAIRTDRGWGSASGCPGIELSDNPNNRVEGWLLKADDLSHFLPHIDAFEGAGYQRVIVEVEYKSKSSQHAQHTTAFTYELCFNHQPDATGPSQFVAKNY</sequence>
<dbReference type="InterPro" id="IPR009288">
    <property type="entry name" value="AIG2-like_dom"/>
</dbReference>
<reference evidence="2 3" key="1">
    <citation type="journal article" date="2017" name="Genome Announc.">
        <title>Draft Genome Sequences of Salinivibrio proteolyticus, Salinivibrio sharmensis, Salinivibrio siamensis, Salinivibrio costicola subsp. alcaliphilus, Salinivibrio costicola subsp. vallismortis, and 29 New Isolates Belonging to the Genus Salinivibrio.</title>
        <authorList>
            <person name="Lopez-Hermoso C."/>
            <person name="de la Haba R.R."/>
            <person name="Sanchez-Porro C."/>
            <person name="Bayliss S.C."/>
            <person name="Feil E.J."/>
            <person name="Ventosa A."/>
        </authorList>
    </citation>
    <scope>NUCLEOTIDE SEQUENCE [LARGE SCALE GENOMIC DNA]</scope>
    <source>
        <strain evidence="2 3">AL184</strain>
    </source>
</reference>
<gene>
    <name evidence="2" type="ORF">BZG00_02105</name>
</gene>
<feature type="domain" description="Gamma-glutamylcyclotransferase AIG2-like" evidence="1">
    <location>
        <begin position="5"/>
        <end position="113"/>
    </location>
</feature>
<dbReference type="InterPro" id="IPR036568">
    <property type="entry name" value="GGCT-like_sf"/>
</dbReference>
<dbReference type="Pfam" id="PF06094">
    <property type="entry name" value="GGACT"/>
    <property type="match status" value="1"/>
</dbReference>
<keyword evidence="3" id="KW-1185">Reference proteome</keyword>
<name>A0AB36K074_9GAMM</name>
<evidence type="ECO:0000259" key="1">
    <source>
        <dbReference type="Pfam" id="PF06094"/>
    </source>
</evidence>
<dbReference type="EMBL" id="MUEK01000002">
    <property type="protein sequence ID" value="OOE40925.1"/>
    <property type="molecule type" value="Genomic_DNA"/>
</dbReference>
<dbReference type="RefSeq" id="WP_077485525.1">
    <property type="nucleotide sequence ID" value="NZ_CP040021.1"/>
</dbReference>
<accession>A0AB36K074</accession>
<dbReference type="InterPro" id="IPR013024">
    <property type="entry name" value="GGCT-like"/>
</dbReference>